<dbReference type="HOGENOM" id="CLU_042941_2_0_1"/>
<keyword evidence="3" id="KW-0812">Transmembrane</keyword>
<keyword evidence="5" id="KW-1185">Reference proteome</keyword>
<evidence type="ECO:0000313" key="4">
    <source>
        <dbReference type="EMBL" id="CEJ87045.1"/>
    </source>
</evidence>
<dbReference type="Proteomes" id="UP000039046">
    <property type="component" value="Unassembled WGS sequence"/>
</dbReference>
<dbReference type="AlphaFoldDB" id="A0A0A1TFX1"/>
<evidence type="ECO:0000256" key="2">
    <source>
        <dbReference type="ARBA" id="ARBA00035112"/>
    </source>
</evidence>
<accession>A0A0A1TFX1</accession>
<organism evidence="4 5">
    <name type="scientific">[Torrubiella] hemipterigena</name>
    <dbReference type="NCBI Taxonomy" id="1531966"/>
    <lineage>
        <taxon>Eukaryota</taxon>
        <taxon>Fungi</taxon>
        <taxon>Dikarya</taxon>
        <taxon>Ascomycota</taxon>
        <taxon>Pezizomycotina</taxon>
        <taxon>Sordariomycetes</taxon>
        <taxon>Hypocreomycetidae</taxon>
        <taxon>Hypocreales</taxon>
        <taxon>Clavicipitaceae</taxon>
        <taxon>Clavicipitaceae incertae sedis</taxon>
        <taxon>'Torrubiella' clade</taxon>
    </lineage>
</organism>
<protein>
    <recommendedName>
        <fullName evidence="6">Tat pathway signal sequence</fullName>
    </recommendedName>
</protein>
<evidence type="ECO:0008006" key="6">
    <source>
        <dbReference type="Google" id="ProtNLM"/>
    </source>
</evidence>
<keyword evidence="3" id="KW-1133">Transmembrane helix</keyword>
<dbReference type="OrthoDB" id="4936991at2759"/>
<dbReference type="Pfam" id="PF11807">
    <property type="entry name" value="UstYa"/>
    <property type="match status" value="1"/>
</dbReference>
<dbReference type="PANTHER" id="PTHR33365:SF4">
    <property type="entry name" value="CYCLOCHLOROTINE BIOSYNTHESIS PROTEIN O"/>
    <property type="match status" value="1"/>
</dbReference>
<comment type="pathway">
    <text evidence="1">Mycotoxin biosynthesis.</text>
</comment>
<dbReference type="InterPro" id="IPR021765">
    <property type="entry name" value="UstYa-like"/>
</dbReference>
<sequence length="262" mass="29873">MVHSTLTRSSDEVPFLSTDEEKDLFSASRQASWRVKWAHLLPYSGFLNLVLLVMLLGTWTHQTQSASKAYIPNEVYSPAQEAVEYQTVVFSGGLREDKSKFVGSGSSVDKEWDVLYNDVLISQIDAKSAAKLPNATSPFTHDPSHYIVELDVFHQLHCVNMLRKLVYPNVYPMDLTSGSEKAEDNIFHMEHCYEQLRQSIQCSSDIATIYWQWSEKKHKMLGSVRTTHTCKNFEKIRDWAVAHKAQTDLDFDVHVHGAALHP</sequence>
<dbReference type="PANTHER" id="PTHR33365">
    <property type="entry name" value="YALI0B05434P"/>
    <property type="match status" value="1"/>
</dbReference>
<dbReference type="STRING" id="1531966.A0A0A1TFX1"/>
<gene>
    <name evidence="4" type="ORF">VHEMI04284</name>
</gene>
<dbReference type="GO" id="GO:0043386">
    <property type="term" value="P:mycotoxin biosynthetic process"/>
    <property type="evidence" value="ECO:0007669"/>
    <property type="project" value="InterPro"/>
</dbReference>
<evidence type="ECO:0000256" key="3">
    <source>
        <dbReference type="SAM" id="Phobius"/>
    </source>
</evidence>
<reference evidence="4 5" key="1">
    <citation type="journal article" date="2015" name="Genome Announc.">
        <title>Draft Genome Sequence and Gene Annotation of the Entomopathogenic Fungus Verticillium hemipterigenum.</title>
        <authorList>
            <person name="Horn F."/>
            <person name="Habel A."/>
            <person name="Scharf D.H."/>
            <person name="Dworschak J."/>
            <person name="Brakhage A.A."/>
            <person name="Guthke R."/>
            <person name="Hertweck C."/>
            <person name="Linde J."/>
        </authorList>
    </citation>
    <scope>NUCLEOTIDE SEQUENCE [LARGE SCALE GENOMIC DNA]</scope>
</reference>
<keyword evidence="3" id="KW-0472">Membrane</keyword>
<proteinExistence type="inferred from homology"/>
<evidence type="ECO:0000313" key="5">
    <source>
        <dbReference type="Proteomes" id="UP000039046"/>
    </source>
</evidence>
<name>A0A0A1TFX1_9HYPO</name>
<comment type="similarity">
    <text evidence="2">Belongs to the ustYa family.</text>
</comment>
<dbReference type="EMBL" id="CDHN01000002">
    <property type="protein sequence ID" value="CEJ87045.1"/>
    <property type="molecule type" value="Genomic_DNA"/>
</dbReference>
<feature type="transmembrane region" description="Helical" evidence="3">
    <location>
        <begin position="40"/>
        <end position="59"/>
    </location>
</feature>
<evidence type="ECO:0000256" key="1">
    <source>
        <dbReference type="ARBA" id="ARBA00004685"/>
    </source>
</evidence>